<dbReference type="AlphaFoldDB" id="A0A518B3Y8"/>
<dbReference type="InterPro" id="IPR032719">
    <property type="entry name" value="WbsX"/>
</dbReference>
<accession>A0A518B3Y8</accession>
<gene>
    <name evidence="1" type="ORF">Pan216_24970</name>
</gene>
<name>A0A518B3Y8_9BACT</name>
<sequence>MTSVSRTTLAKNGHRSLVIATVVGLAATSALLGPTLAQDVPQRPLVLAYYYPWYEKGDWSRHGYVGTPTLGRYGTDEPTIAEQHIAWAREGGIDAFVVSWWGEVHLTARHLDQGFFRASNLDTIRFAMIYESLGRLDHLDGNTDAVIDFSHPEVAAGFAKDLRHLRETYFGHRSYLHVDGKPVLVLYVTRTFRNFDPRQLAAAEATAGTDVYFIADEPFFGDQQSPETARNGLRDGRPVFDAYTTYNMFENALVKEGETAGAYMRREAKPIVDRWARSTVFYPNVLPSYHDFRGHKTLRGSVDDFRAQIKEATRITNPSSAPDAPRMLFVTSFNEWWEGTTIEPAKEYGHSYLNTLREAVEDSSK</sequence>
<dbReference type="PANTHER" id="PTHR41244:SF1">
    <property type="entry name" value="GLYCOSYLTRANSFERASE"/>
    <property type="match status" value="1"/>
</dbReference>
<dbReference type="EMBL" id="CP036279">
    <property type="protein sequence ID" value="QDU61636.1"/>
    <property type="molecule type" value="Genomic_DNA"/>
</dbReference>
<dbReference type="Pfam" id="PF14307">
    <property type="entry name" value="Glyco_tran_WbsX"/>
    <property type="match status" value="1"/>
</dbReference>
<evidence type="ECO:0000313" key="1">
    <source>
        <dbReference type="EMBL" id="QDU61636.1"/>
    </source>
</evidence>
<keyword evidence="2" id="KW-1185">Reference proteome</keyword>
<evidence type="ECO:0000313" key="2">
    <source>
        <dbReference type="Proteomes" id="UP000317093"/>
    </source>
</evidence>
<evidence type="ECO:0008006" key="3">
    <source>
        <dbReference type="Google" id="ProtNLM"/>
    </source>
</evidence>
<dbReference type="Gene3D" id="3.20.20.80">
    <property type="entry name" value="Glycosidases"/>
    <property type="match status" value="1"/>
</dbReference>
<reference evidence="1 2" key="1">
    <citation type="submission" date="2019-02" db="EMBL/GenBank/DDBJ databases">
        <title>Deep-cultivation of Planctomycetes and their phenomic and genomic characterization uncovers novel biology.</title>
        <authorList>
            <person name="Wiegand S."/>
            <person name="Jogler M."/>
            <person name="Boedeker C."/>
            <person name="Pinto D."/>
            <person name="Vollmers J."/>
            <person name="Rivas-Marin E."/>
            <person name="Kohn T."/>
            <person name="Peeters S.H."/>
            <person name="Heuer A."/>
            <person name="Rast P."/>
            <person name="Oberbeckmann S."/>
            <person name="Bunk B."/>
            <person name="Jeske O."/>
            <person name="Meyerdierks A."/>
            <person name="Storesund J.E."/>
            <person name="Kallscheuer N."/>
            <person name="Luecker S."/>
            <person name="Lage O.M."/>
            <person name="Pohl T."/>
            <person name="Merkel B.J."/>
            <person name="Hornburger P."/>
            <person name="Mueller R.-W."/>
            <person name="Bruemmer F."/>
            <person name="Labrenz M."/>
            <person name="Spormann A.M."/>
            <person name="Op den Camp H."/>
            <person name="Overmann J."/>
            <person name="Amann R."/>
            <person name="Jetten M.S.M."/>
            <person name="Mascher T."/>
            <person name="Medema M.H."/>
            <person name="Devos D.P."/>
            <person name="Kaster A.-K."/>
            <person name="Ovreas L."/>
            <person name="Rohde M."/>
            <person name="Galperin M.Y."/>
            <person name="Jogler C."/>
        </authorList>
    </citation>
    <scope>NUCLEOTIDE SEQUENCE [LARGE SCALE GENOMIC DNA]</scope>
    <source>
        <strain evidence="1 2">Pan216</strain>
    </source>
</reference>
<dbReference type="KEGG" id="knv:Pan216_24970"/>
<organism evidence="1 2">
    <name type="scientific">Kolteria novifilia</name>
    <dbReference type="NCBI Taxonomy" id="2527975"/>
    <lineage>
        <taxon>Bacteria</taxon>
        <taxon>Pseudomonadati</taxon>
        <taxon>Planctomycetota</taxon>
        <taxon>Planctomycetia</taxon>
        <taxon>Kolteriales</taxon>
        <taxon>Kolteriaceae</taxon>
        <taxon>Kolteria</taxon>
    </lineage>
</organism>
<proteinExistence type="predicted"/>
<dbReference type="Proteomes" id="UP000317093">
    <property type="component" value="Chromosome"/>
</dbReference>
<protein>
    <recommendedName>
        <fullName evidence="3">Glycosyl hydrolase family 99</fullName>
    </recommendedName>
</protein>
<dbReference type="PANTHER" id="PTHR41244">
    <property type="entry name" value="RHAMNAN SYNTHESIS F"/>
    <property type="match status" value="1"/>
</dbReference>